<dbReference type="Proteomes" id="UP000466906">
    <property type="component" value="Chromosome"/>
</dbReference>
<evidence type="ECO:0000313" key="2">
    <source>
        <dbReference type="EMBL" id="BBX28919.1"/>
    </source>
</evidence>
<dbReference type="AlphaFoldDB" id="A0A6N4UWW3"/>
<evidence type="ECO:0000313" key="3">
    <source>
        <dbReference type="Proteomes" id="UP000466906"/>
    </source>
</evidence>
<dbReference type="KEGG" id="malv:MALV_40440"/>
<accession>A0A6N4UWW3</accession>
<keyword evidence="3" id="KW-1185">Reference proteome</keyword>
<gene>
    <name evidence="2" type="ORF">MALV_40440</name>
</gene>
<reference evidence="2 3" key="1">
    <citation type="journal article" date="2019" name="Emerg. Microbes Infect.">
        <title>Comprehensive subspecies identification of 175 nontuberculous mycobacteria species based on 7547 genomic profiles.</title>
        <authorList>
            <person name="Matsumoto Y."/>
            <person name="Kinjo T."/>
            <person name="Motooka D."/>
            <person name="Nabeya D."/>
            <person name="Jung N."/>
            <person name="Uechi K."/>
            <person name="Horii T."/>
            <person name="Iida T."/>
            <person name="Fujita J."/>
            <person name="Nakamura S."/>
        </authorList>
    </citation>
    <scope>NUCLEOTIDE SEQUENCE [LARGE SCALE GENOMIC DNA]</scope>
    <source>
        <strain evidence="2 3">JCM 12272</strain>
    </source>
</reference>
<evidence type="ECO:0000256" key="1">
    <source>
        <dbReference type="SAM" id="MobiDB-lite"/>
    </source>
</evidence>
<organism evidence="2 3">
    <name type="scientific">Mycolicibacterium alvei</name>
    <dbReference type="NCBI Taxonomy" id="67081"/>
    <lineage>
        <taxon>Bacteria</taxon>
        <taxon>Bacillati</taxon>
        <taxon>Actinomycetota</taxon>
        <taxon>Actinomycetes</taxon>
        <taxon>Mycobacteriales</taxon>
        <taxon>Mycobacteriaceae</taxon>
        <taxon>Mycolicibacterium</taxon>
    </lineage>
</organism>
<dbReference type="EMBL" id="AP022565">
    <property type="protein sequence ID" value="BBX28919.1"/>
    <property type="molecule type" value="Genomic_DNA"/>
</dbReference>
<protein>
    <submittedName>
        <fullName evidence="2">Uncharacterized protein</fullName>
    </submittedName>
</protein>
<proteinExistence type="predicted"/>
<sequence>MKPPFDSRSVGLAGRRDGPSTVSKVSQRCVTTPAANAASATGKLPPEYQLAKLINHVAASQRLSKSTRMFDDVDLTYIDQ</sequence>
<feature type="region of interest" description="Disordered" evidence="1">
    <location>
        <begin position="1"/>
        <end position="27"/>
    </location>
</feature>
<name>A0A6N4UWW3_9MYCO</name>